<sequence>MLGYSVIFGYIWQSNTATTTLGRFSNDPTVGVITMFAGLNAPKSYLEKTIERAANEIQKRPHLQEPENYY</sequence>
<dbReference type="Proteomes" id="UP000278733">
    <property type="component" value="Chromosome"/>
</dbReference>
<gene>
    <name evidence="1" type="ORF">NCTC8284_02183</name>
</gene>
<protein>
    <submittedName>
        <fullName evidence="1">Uncharacterized protein</fullName>
    </submittedName>
</protein>
<dbReference type="EMBL" id="LR134405">
    <property type="protein sequence ID" value="VEH66999.1"/>
    <property type="molecule type" value="Genomic_DNA"/>
</dbReference>
<organism evidence="1 2">
    <name type="scientific">Rodentibacter pneumotropicus</name>
    <dbReference type="NCBI Taxonomy" id="758"/>
    <lineage>
        <taxon>Bacteria</taxon>
        <taxon>Pseudomonadati</taxon>
        <taxon>Pseudomonadota</taxon>
        <taxon>Gammaproteobacteria</taxon>
        <taxon>Pasteurellales</taxon>
        <taxon>Pasteurellaceae</taxon>
        <taxon>Rodentibacter</taxon>
    </lineage>
</organism>
<proteinExistence type="predicted"/>
<evidence type="ECO:0000313" key="1">
    <source>
        <dbReference type="EMBL" id="VEH66999.1"/>
    </source>
</evidence>
<dbReference type="AlphaFoldDB" id="A0A3S5ES71"/>
<evidence type="ECO:0000313" key="2">
    <source>
        <dbReference type="Proteomes" id="UP000278733"/>
    </source>
</evidence>
<name>A0A3S5ES71_9PAST</name>
<accession>A0A3S5ES71</accession>
<dbReference type="KEGG" id="rpne:NCTC8284_02183"/>
<reference evidence="1 2" key="1">
    <citation type="submission" date="2018-12" db="EMBL/GenBank/DDBJ databases">
        <authorList>
            <consortium name="Pathogen Informatics"/>
        </authorList>
    </citation>
    <scope>NUCLEOTIDE SEQUENCE [LARGE SCALE GENOMIC DNA]</scope>
    <source>
        <strain evidence="1 2">NCTC8284</strain>
    </source>
</reference>